<organism evidence="3 4">
    <name type="scientific">Promethearchaeum syntrophicum</name>
    <dbReference type="NCBI Taxonomy" id="2594042"/>
    <lineage>
        <taxon>Archaea</taxon>
        <taxon>Promethearchaeati</taxon>
        <taxon>Promethearchaeota</taxon>
        <taxon>Promethearchaeia</taxon>
        <taxon>Promethearchaeales</taxon>
        <taxon>Promethearchaeaceae</taxon>
        <taxon>Promethearchaeum</taxon>
    </lineage>
</organism>
<evidence type="ECO:0000259" key="2">
    <source>
        <dbReference type="Pfam" id="PF13183"/>
    </source>
</evidence>
<dbReference type="Pfam" id="PF13183">
    <property type="entry name" value="Fer4_8"/>
    <property type="match status" value="1"/>
</dbReference>
<protein>
    <submittedName>
        <fullName evidence="3">4Fe-4S dicluster domain-containing protein</fullName>
    </submittedName>
</protein>
<evidence type="ECO:0000313" key="4">
    <source>
        <dbReference type="Proteomes" id="UP000321408"/>
    </source>
</evidence>
<reference evidence="3 4" key="2">
    <citation type="journal article" date="2024" name="Int. J. Syst. Evol. Microbiol.">
        <title>Promethearchaeum syntrophicum gen. nov., sp. nov., an anaerobic, obligately syntrophic archaeon, the first isolate of the lineage 'Asgard' archaea, and proposal of the new archaeal phylum Promethearchaeota phyl. nov. and kingdom Promethearchaeati regn. nov.</title>
        <authorList>
            <person name="Imachi H."/>
            <person name="Nobu M.K."/>
            <person name="Kato S."/>
            <person name="Takaki Y."/>
            <person name="Miyazaki M."/>
            <person name="Miyata M."/>
            <person name="Ogawara M."/>
            <person name="Saito Y."/>
            <person name="Sakai S."/>
            <person name="Tahara Y.O."/>
            <person name="Takano Y."/>
            <person name="Tasumi E."/>
            <person name="Uematsu K."/>
            <person name="Yoshimura T."/>
            <person name="Itoh T."/>
            <person name="Ohkuma M."/>
            <person name="Takai K."/>
        </authorList>
    </citation>
    <scope>NUCLEOTIDE SEQUENCE [LARGE SCALE GENOMIC DNA]</scope>
    <source>
        <strain evidence="3 4">MK-D1</strain>
    </source>
</reference>
<reference evidence="3 4" key="1">
    <citation type="journal article" date="2020" name="Nature">
        <title>Isolation of an archaeon at the prokaryote-eukaryote interface.</title>
        <authorList>
            <person name="Imachi H."/>
            <person name="Nobu M.K."/>
            <person name="Nakahara N."/>
            <person name="Morono Y."/>
            <person name="Ogawara M."/>
            <person name="Takaki Y."/>
            <person name="Takano Y."/>
            <person name="Uematsu K."/>
            <person name="Ikuta T."/>
            <person name="Ito M."/>
            <person name="Matsui Y."/>
            <person name="Miyazaki M."/>
            <person name="Murata K."/>
            <person name="Saito Y."/>
            <person name="Sakai S."/>
            <person name="Song C."/>
            <person name="Tasumi E."/>
            <person name="Yamanaka Y."/>
            <person name="Yamaguchi T."/>
            <person name="Kamagata Y."/>
            <person name="Tamaki H."/>
            <person name="Takai K."/>
        </authorList>
    </citation>
    <scope>NUCLEOTIDE SEQUENCE [LARGE SCALE GENOMIC DNA]</scope>
    <source>
        <strain evidence="3 4">MK-D1</strain>
    </source>
</reference>
<evidence type="ECO:0000256" key="1">
    <source>
        <dbReference type="ARBA" id="ARBA00007097"/>
    </source>
</evidence>
<evidence type="ECO:0000313" key="3">
    <source>
        <dbReference type="EMBL" id="QEE18115.1"/>
    </source>
</evidence>
<dbReference type="AlphaFoldDB" id="A0A5B9DGD4"/>
<keyword evidence="4" id="KW-1185">Reference proteome</keyword>
<dbReference type="GO" id="GO:0005886">
    <property type="term" value="C:plasma membrane"/>
    <property type="evidence" value="ECO:0007669"/>
    <property type="project" value="TreeGrafter"/>
</dbReference>
<dbReference type="GeneID" id="41331918"/>
<gene>
    <name evidence="3" type="ORF">DSAG12_03953</name>
</gene>
<dbReference type="InterPro" id="IPR051460">
    <property type="entry name" value="HdrC_iron-sulfur_subunit"/>
</dbReference>
<dbReference type="SUPFAM" id="SSF46548">
    <property type="entry name" value="alpha-helical ferredoxin"/>
    <property type="match status" value="1"/>
</dbReference>
<dbReference type="EMBL" id="CP042905">
    <property type="protein sequence ID" value="QEE18115.1"/>
    <property type="molecule type" value="Genomic_DNA"/>
</dbReference>
<dbReference type="InterPro" id="IPR017900">
    <property type="entry name" value="4Fe4S_Fe_S_CS"/>
</dbReference>
<dbReference type="OrthoDB" id="144910at2157"/>
<dbReference type="PROSITE" id="PS00198">
    <property type="entry name" value="4FE4S_FER_1"/>
    <property type="match status" value="1"/>
</dbReference>
<dbReference type="PANTHER" id="PTHR43255:SF2">
    <property type="entry name" value="HETERODISULFIDE REDUCTASE RELATED PROTEIN"/>
    <property type="match status" value="1"/>
</dbReference>
<dbReference type="GO" id="GO:0051536">
    <property type="term" value="F:iron-sulfur cluster binding"/>
    <property type="evidence" value="ECO:0007669"/>
    <property type="project" value="InterPro"/>
</dbReference>
<dbReference type="InterPro" id="IPR009051">
    <property type="entry name" value="Helical_ferredxn"/>
</dbReference>
<proteinExistence type="inferred from homology"/>
<sequence>MVNIDLHVKRDVLDLMIGGEKISYCFQCGKCNEVCPVHHRWGSRYNPRDLVLFSALGYKDALFAAVGRDPFALWGCTACETCDEYCPSEIPITDIICYLKNAAVAAGATPEFYPESARTIRDNGMAIPVQDAINKRREKLGIGLPPKIPVDEVKIIMEATGINKVLGKKEEEGTA</sequence>
<dbReference type="Proteomes" id="UP000321408">
    <property type="component" value="Chromosome"/>
</dbReference>
<name>A0A5B9DGD4_9ARCH</name>
<dbReference type="GO" id="GO:0051912">
    <property type="term" value="F:CoB--CoM heterodisulfide reductase activity"/>
    <property type="evidence" value="ECO:0007669"/>
    <property type="project" value="UniProtKB-EC"/>
</dbReference>
<dbReference type="InterPro" id="IPR017896">
    <property type="entry name" value="4Fe4S_Fe-S-bd"/>
</dbReference>
<dbReference type="Gene3D" id="1.10.1060.10">
    <property type="entry name" value="Alpha-helical ferredoxin"/>
    <property type="match status" value="1"/>
</dbReference>
<dbReference type="KEGG" id="psyt:DSAG12_03953"/>
<feature type="domain" description="4Fe-4S ferredoxin-type" evidence="2">
    <location>
        <begin position="22"/>
        <end position="90"/>
    </location>
</feature>
<accession>A0A5B9DGD4</accession>
<comment type="similarity">
    <text evidence="1">Belongs to the HdrC family.</text>
</comment>
<dbReference type="RefSeq" id="WP_147665107.1">
    <property type="nucleotide sequence ID" value="NZ_CP042905.2"/>
</dbReference>
<dbReference type="PANTHER" id="PTHR43255">
    <property type="entry name" value="IRON-SULFUR-BINDING OXIDOREDUCTASE FADF-RELATED-RELATED"/>
    <property type="match status" value="1"/>
</dbReference>